<feature type="domain" description="C2H2-type" evidence="24">
    <location>
        <begin position="433"/>
        <end position="461"/>
    </location>
</feature>
<evidence type="ECO:0000256" key="10">
    <source>
        <dbReference type="ARBA" id="ARBA00022843"/>
    </source>
</evidence>
<feature type="domain" description="C2H2-type" evidence="24">
    <location>
        <begin position="231"/>
        <end position="258"/>
    </location>
</feature>
<evidence type="ECO:0000256" key="18">
    <source>
        <dbReference type="ARBA" id="ARBA00065772"/>
    </source>
</evidence>
<dbReference type="GO" id="GO:0045893">
    <property type="term" value="P:positive regulation of DNA-templated transcription"/>
    <property type="evidence" value="ECO:0007669"/>
    <property type="project" value="Ensembl"/>
</dbReference>
<evidence type="ECO:0000256" key="20">
    <source>
        <dbReference type="ARBA" id="ARBA00081963"/>
    </source>
</evidence>
<dbReference type="SUPFAM" id="SSF57667">
    <property type="entry name" value="beta-beta-alpha zinc fingers"/>
    <property type="match status" value="6"/>
</dbReference>
<evidence type="ECO:0000256" key="17">
    <source>
        <dbReference type="ARBA" id="ARBA00058760"/>
    </source>
</evidence>
<dbReference type="CDD" id="cd18232">
    <property type="entry name" value="BTB_POZ_ZBTB48_TZAP_KR3"/>
    <property type="match status" value="1"/>
</dbReference>
<feature type="domain" description="C2H2-type" evidence="24">
    <location>
        <begin position="262"/>
        <end position="289"/>
    </location>
</feature>
<dbReference type="Gene3D" id="3.30.160.60">
    <property type="entry name" value="Classic Zinc Finger"/>
    <property type="match status" value="10"/>
</dbReference>
<evidence type="ECO:0000256" key="16">
    <source>
        <dbReference type="ARBA" id="ARBA00023242"/>
    </source>
</evidence>
<evidence type="ECO:0000256" key="11">
    <source>
        <dbReference type="ARBA" id="ARBA00022895"/>
    </source>
</evidence>
<evidence type="ECO:0000256" key="3">
    <source>
        <dbReference type="ARBA" id="ARBA00006991"/>
    </source>
</evidence>
<feature type="domain" description="C2H2-type" evidence="24">
    <location>
        <begin position="405"/>
        <end position="432"/>
    </location>
</feature>
<evidence type="ECO:0000256" key="4">
    <source>
        <dbReference type="ARBA" id="ARBA00022454"/>
    </source>
</evidence>
<keyword evidence="14" id="KW-0010">Activator</keyword>
<dbReference type="GO" id="GO:0003691">
    <property type="term" value="F:double-stranded telomeric DNA binding"/>
    <property type="evidence" value="ECO:0007669"/>
    <property type="project" value="Ensembl"/>
</dbReference>
<name>A0A8C2T420_COTJA</name>
<comment type="similarity">
    <text evidence="3">Belongs to the krueppel C2H2-type zinc-finger protein family.</text>
</comment>
<dbReference type="FunFam" id="3.30.160.60:FF:001257">
    <property type="entry name" value="Zinc finger and BTB domain-containing 48"/>
    <property type="match status" value="1"/>
</dbReference>
<feature type="compositionally biased region" description="Basic and acidic residues" evidence="22">
    <location>
        <begin position="174"/>
        <end position="194"/>
    </location>
</feature>
<dbReference type="Proteomes" id="UP000694412">
    <property type="component" value="Chromosome 21"/>
</dbReference>
<dbReference type="GeneID" id="107323456"/>
<keyword evidence="8 21" id="KW-0863">Zinc-finger</keyword>
<feature type="domain" description="C2H2-type" evidence="24">
    <location>
        <begin position="377"/>
        <end position="404"/>
    </location>
</feature>
<dbReference type="FunFam" id="3.30.160.60:FF:001117">
    <property type="entry name" value="Zinc finger and BTB domain containing 48"/>
    <property type="match status" value="1"/>
</dbReference>
<dbReference type="GO" id="GO:0010833">
    <property type="term" value="P:telomere maintenance via telomere lengthening"/>
    <property type="evidence" value="ECO:0007669"/>
    <property type="project" value="Ensembl"/>
</dbReference>
<dbReference type="InterPro" id="IPR013087">
    <property type="entry name" value="Znf_C2H2_type"/>
</dbReference>
<dbReference type="KEGG" id="cjo:107323456"/>
<accession>A0A8C2T420</accession>
<proteinExistence type="inferred from homology"/>
<keyword evidence="9" id="KW-0862">Zinc</keyword>
<feature type="domain" description="C2H2-type" evidence="24">
    <location>
        <begin position="203"/>
        <end position="230"/>
    </location>
</feature>
<feature type="domain" description="C2H2-type" evidence="24">
    <location>
        <begin position="319"/>
        <end position="347"/>
    </location>
</feature>
<evidence type="ECO:0000313" key="26">
    <source>
        <dbReference type="Proteomes" id="UP000694412"/>
    </source>
</evidence>
<evidence type="ECO:0000256" key="13">
    <source>
        <dbReference type="ARBA" id="ARBA00023125"/>
    </source>
</evidence>
<reference evidence="25" key="2">
    <citation type="submission" date="2025-08" db="UniProtKB">
        <authorList>
            <consortium name="Ensembl"/>
        </authorList>
    </citation>
    <scope>IDENTIFICATION</scope>
</reference>
<dbReference type="PANTHER" id="PTHR47772">
    <property type="entry name" value="ZINC FINGER PROTEIN 200"/>
    <property type="match status" value="1"/>
</dbReference>
<comment type="subunit">
    <text evidence="18">Interacts with EP300.</text>
</comment>
<evidence type="ECO:0000256" key="21">
    <source>
        <dbReference type="PROSITE-ProRule" id="PRU00042"/>
    </source>
</evidence>
<dbReference type="PANTHER" id="PTHR47772:SF13">
    <property type="entry name" value="GASTRULA ZINC FINGER PROTEIN XLCGF49.1-LIKE-RELATED"/>
    <property type="match status" value="1"/>
</dbReference>
<evidence type="ECO:0000256" key="9">
    <source>
        <dbReference type="ARBA" id="ARBA00022833"/>
    </source>
</evidence>
<feature type="domain" description="BTB" evidence="23">
    <location>
        <begin position="25"/>
        <end position="87"/>
    </location>
</feature>
<dbReference type="FunFam" id="3.30.160.60:FF:001113">
    <property type="entry name" value="Zinc finger and BTB domain containing 48"/>
    <property type="match status" value="1"/>
</dbReference>
<keyword evidence="12" id="KW-0805">Transcription regulation</keyword>
<comment type="subcellular location">
    <subcellularLocation>
        <location evidence="2">Chromosome</location>
        <location evidence="2">Telomere</location>
    </subcellularLocation>
    <subcellularLocation>
        <location evidence="1">Nucleus</location>
    </subcellularLocation>
</comment>
<keyword evidence="5" id="KW-1017">Isopeptide bond</keyword>
<evidence type="ECO:0000256" key="8">
    <source>
        <dbReference type="ARBA" id="ARBA00022771"/>
    </source>
</evidence>
<dbReference type="GO" id="GO:0042802">
    <property type="term" value="F:identical protein binding"/>
    <property type="evidence" value="ECO:0007669"/>
    <property type="project" value="Ensembl"/>
</dbReference>
<dbReference type="OrthoDB" id="3156061at2759"/>
<evidence type="ECO:0000256" key="14">
    <source>
        <dbReference type="ARBA" id="ARBA00023159"/>
    </source>
</evidence>
<dbReference type="Pfam" id="PF00096">
    <property type="entry name" value="zf-C2H2"/>
    <property type="match status" value="6"/>
</dbReference>
<dbReference type="SUPFAM" id="SSF54695">
    <property type="entry name" value="POZ domain"/>
    <property type="match status" value="1"/>
</dbReference>
<dbReference type="GO" id="GO:0000976">
    <property type="term" value="F:transcription cis-regulatory region binding"/>
    <property type="evidence" value="ECO:0007669"/>
    <property type="project" value="Ensembl"/>
</dbReference>
<sequence>MPGAAAHSVRVLRELNRQRAAGQFCDATLGVGGREFRAHWPVLASCSRFFRSRGSVGPGPVSLPDAVADTFQLLLDFFYTGRLALTAHNRSRLLSAAELLGVPDAVALCRSFRPARRRSRRAPGPAPRPDEPGEQLGTAGPDTERPGTDSAATANVAPPASSDTAGGGTGSGDNEPRDEKEELGDKGKHLERGPGRKGNTAPVECPTCHKSFLSKYYLKVHNRKHTGEKPFECSKCGKCYFRKENLLEHEARNCMNRTEQVFTCSVCQEVFKRRMELRLHMVSHTGEMPYKCSSCVQQFMQKKDLQSHMIKLHGAPKPHACSTCSKCFLSRTELRLHEAFKHRGEKLFVCEECGHRASSRNGLQMHIKAKHRNERPYVCEFCHHAFTQKANLNMHLRTHTGEKPFQCHLCGKTFRTQASLDKHNRTHTGERPFSCEFCEQRFTEKGPLLRHIASRHQEGRPHFCQICGKTFKAVEQLRVHVRRHKGVRKFECTECGYKFTRQAHLRRHMEIHDRVENYNPRQRKLRNLIIEDEKAVVVALQPPQELEVGSAEVIVESLSHGPLPEEIPVQRLCSNDSFSPDVIEQSLIITTTIPADCET</sequence>
<dbReference type="InterPro" id="IPR050636">
    <property type="entry name" value="C2H2-ZF_domain-containing"/>
</dbReference>
<dbReference type="FunFam" id="3.30.160.60:FF:000657">
    <property type="entry name" value="GDNF inducible zinc finger protein 1"/>
    <property type="match status" value="1"/>
</dbReference>
<evidence type="ECO:0000259" key="24">
    <source>
        <dbReference type="PROSITE" id="PS50157"/>
    </source>
</evidence>
<dbReference type="GO" id="GO:0008270">
    <property type="term" value="F:zinc ion binding"/>
    <property type="evidence" value="ECO:0007669"/>
    <property type="project" value="UniProtKB-KW"/>
</dbReference>
<evidence type="ECO:0000256" key="5">
    <source>
        <dbReference type="ARBA" id="ARBA00022499"/>
    </source>
</evidence>
<dbReference type="GO" id="GO:0005634">
    <property type="term" value="C:nucleus"/>
    <property type="evidence" value="ECO:0007669"/>
    <property type="project" value="UniProtKB-SubCell"/>
</dbReference>
<dbReference type="FunFam" id="3.30.160.60:FF:001252">
    <property type="entry name" value="Zinc finger and BTB domain-containing 48"/>
    <property type="match status" value="1"/>
</dbReference>
<protein>
    <recommendedName>
        <fullName evidence="19">Zinc finger and BTB domain-containing protein 48</fullName>
    </recommendedName>
    <alternativeName>
        <fullName evidence="20">Telomere zinc finger-associated protein</fullName>
    </alternativeName>
</protein>
<dbReference type="SMART" id="SM00225">
    <property type="entry name" value="BTB"/>
    <property type="match status" value="1"/>
</dbReference>
<comment type="function">
    <text evidence="17">Plays a critical role in transcriptional regulation and chromatin remodeling. Acts as a regulator of telomere length. Directly binds the telomeric double-stranded 5'-TTAGGG-3' repeat. Preferentially binds to telomeres that have a low concentration of shelterin complex and acts as a regulator of telomere length by initiating telomere trimming, a process that prevents the accumulation of aberrantly long telomeres. Also acts as a transcription regulator that binds to promoter regions. Regulates expression of a small subset of genes, including MTFP1. Acts as a negative regulator of cell proliferation by specifically activating expression of ARF, a tumor suppressor isoform of CDKN2A. Acts as a transcription regulator of CIITA, the major factor regulating MHC class II gene expression. In addition, regulates cellular m6A/m6Am methylation on RNA by facilitating the recruitment of the RNA demethylase, FTO, to target mRNAs.</text>
</comment>
<evidence type="ECO:0000256" key="12">
    <source>
        <dbReference type="ARBA" id="ARBA00023015"/>
    </source>
</evidence>
<gene>
    <name evidence="25" type="primary">ZBTB48</name>
</gene>
<keyword evidence="10" id="KW-0832">Ubl conjugation</keyword>
<evidence type="ECO:0000256" key="7">
    <source>
        <dbReference type="ARBA" id="ARBA00022737"/>
    </source>
</evidence>
<keyword evidence="4" id="KW-0158">Chromosome</keyword>
<dbReference type="InterPro" id="IPR000210">
    <property type="entry name" value="BTB/POZ_dom"/>
</dbReference>
<keyword evidence="6" id="KW-0479">Metal-binding</keyword>
<feature type="domain" description="C2H2-type" evidence="24">
    <location>
        <begin position="348"/>
        <end position="376"/>
    </location>
</feature>
<dbReference type="PROSITE" id="PS50097">
    <property type="entry name" value="BTB"/>
    <property type="match status" value="1"/>
</dbReference>
<dbReference type="FunFam" id="3.30.160.60:FF:001732">
    <property type="entry name" value="Zgc:162936"/>
    <property type="match status" value="1"/>
</dbReference>
<keyword evidence="26" id="KW-1185">Reference proteome</keyword>
<feature type="domain" description="C2H2-type" evidence="24">
    <location>
        <begin position="462"/>
        <end position="489"/>
    </location>
</feature>
<dbReference type="CTD" id="3104"/>
<dbReference type="FunFam" id="3.30.160.60:FF:000100">
    <property type="entry name" value="Zinc finger 45-like"/>
    <property type="match status" value="1"/>
</dbReference>
<dbReference type="RefSeq" id="XP_015738051.1">
    <property type="nucleotide sequence ID" value="XM_015882565.2"/>
</dbReference>
<feature type="domain" description="C2H2-type" evidence="24">
    <location>
        <begin position="290"/>
        <end position="318"/>
    </location>
</feature>
<evidence type="ECO:0000256" key="19">
    <source>
        <dbReference type="ARBA" id="ARBA00070976"/>
    </source>
</evidence>
<organism evidence="25 26">
    <name type="scientific">Coturnix japonica</name>
    <name type="common">Japanese quail</name>
    <name type="synonym">Coturnix coturnix japonica</name>
    <dbReference type="NCBI Taxonomy" id="93934"/>
    <lineage>
        <taxon>Eukaryota</taxon>
        <taxon>Metazoa</taxon>
        <taxon>Chordata</taxon>
        <taxon>Craniata</taxon>
        <taxon>Vertebrata</taxon>
        <taxon>Euteleostomi</taxon>
        <taxon>Archelosauria</taxon>
        <taxon>Archosauria</taxon>
        <taxon>Dinosauria</taxon>
        <taxon>Saurischia</taxon>
        <taxon>Theropoda</taxon>
        <taxon>Coelurosauria</taxon>
        <taxon>Aves</taxon>
        <taxon>Neognathae</taxon>
        <taxon>Galloanserae</taxon>
        <taxon>Galliformes</taxon>
        <taxon>Phasianidae</taxon>
        <taxon>Perdicinae</taxon>
        <taxon>Coturnix</taxon>
    </lineage>
</organism>
<evidence type="ECO:0000256" key="15">
    <source>
        <dbReference type="ARBA" id="ARBA00023163"/>
    </source>
</evidence>
<dbReference type="GO" id="GO:0003723">
    <property type="term" value="F:RNA binding"/>
    <property type="evidence" value="ECO:0007669"/>
    <property type="project" value="Ensembl"/>
</dbReference>
<feature type="domain" description="C2H2-type" evidence="24">
    <location>
        <begin position="490"/>
        <end position="517"/>
    </location>
</feature>
<dbReference type="InterPro" id="IPR036236">
    <property type="entry name" value="Znf_C2H2_sf"/>
</dbReference>
<keyword evidence="13" id="KW-0238">DNA-binding</keyword>
<dbReference type="PROSITE" id="PS50157">
    <property type="entry name" value="ZINC_FINGER_C2H2_2"/>
    <property type="match status" value="11"/>
</dbReference>
<dbReference type="GeneTree" id="ENSGT00940000158981"/>
<reference evidence="25" key="3">
    <citation type="submission" date="2025-09" db="UniProtKB">
        <authorList>
            <consortium name="Ensembl"/>
        </authorList>
    </citation>
    <scope>IDENTIFICATION</scope>
</reference>
<dbReference type="Gene3D" id="3.30.710.10">
    <property type="entry name" value="Potassium Channel Kv1.1, Chain A"/>
    <property type="match status" value="1"/>
</dbReference>
<dbReference type="AlphaFoldDB" id="A0A8C2T420"/>
<dbReference type="SMART" id="SM00355">
    <property type="entry name" value="ZnF_C2H2"/>
    <property type="match status" value="11"/>
</dbReference>
<dbReference type="Pfam" id="PF00651">
    <property type="entry name" value="BTB"/>
    <property type="match status" value="1"/>
</dbReference>
<feature type="region of interest" description="Disordered" evidence="22">
    <location>
        <begin position="115"/>
        <end position="202"/>
    </location>
</feature>
<evidence type="ECO:0000256" key="6">
    <source>
        <dbReference type="ARBA" id="ARBA00022723"/>
    </source>
</evidence>
<evidence type="ECO:0000256" key="22">
    <source>
        <dbReference type="SAM" id="MobiDB-lite"/>
    </source>
</evidence>
<keyword evidence="7" id="KW-0677">Repeat</keyword>
<dbReference type="InterPro" id="IPR011333">
    <property type="entry name" value="SKP1/BTB/POZ_sf"/>
</dbReference>
<reference evidence="25" key="1">
    <citation type="submission" date="2015-11" db="EMBL/GenBank/DDBJ databases">
        <authorList>
            <consortium name="International Coturnix japonica Genome Analysis Consortium"/>
            <person name="Warren W."/>
            <person name="Burt D.W."/>
            <person name="Antin P.B."/>
            <person name="Lanford R."/>
            <person name="Gros J."/>
            <person name="Wilson R.K."/>
        </authorList>
    </citation>
    <scope>NUCLEOTIDE SEQUENCE [LARGE SCALE GENOMIC DNA]</scope>
</reference>
<evidence type="ECO:0000259" key="23">
    <source>
        <dbReference type="PROSITE" id="PS50097"/>
    </source>
</evidence>
<dbReference type="PROSITE" id="PS00028">
    <property type="entry name" value="ZINC_FINGER_C2H2_1"/>
    <property type="match status" value="9"/>
</dbReference>
<keyword evidence="11" id="KW-0779">Telomere</keyword>
<dbReference type="Ensembl" id="ENSCJPT00005012543.1">
    <property type="protein sequence ID" value="ENSCJPP00005008235.1"/>
    <property type="gene ID" value="ENSCJPG00005007402.1"/>
</dbReference>
<evidence type="ECO:0000313" key="25">
    <source>
        <dbReference type="Ensembl" id="ENSCJPP00005008235.1"/>
    </source>
</evidence>
<dbReference type="FunFam" id="3.30.160.60:FF:000809">
    <property type="entry name" value="Zinc finger and BTB domain-containing 48"/>
    <property type="match status" value="1"/>
</dbReference>
<evidence type="ECO:0000256" key="2">
    <source>
        <dbReference type="ARBA" id="ARBA00004574"/>
    </source>
</evidence>
<evidence type="ECO:0000256" key="1">
    <source>
        <dbReference type="ARBA" id="ARBA00004123"/>
    </source>
</evidence>
<dbReference type="GO" id="GO:0000781">
    <property type="term" value="C:chromosome, telomeric region"/>
    <property type="evidence" value="ECO:0007669"/>
    <property type="project" value="UniProtKB-SubCell"/>
</dbReference>
<keyword evidence="16" id="KW-0539">Nucleus</keyword>
<keyword evidence="15" id="KW-0804">Transcription</keyword>